<keyword evidence="3" id="KW-1185">Reference proteome</keyword>
<evidence type="ECO:0000313" key="2">
    <source>
        <dbReference type="EMBL" id="WMV59237.1"/>
    </source>
</evidence>
<dbReference type="Proteomes" id="UP001234989">
    <property type="component" value="Chromosome 12"/>
</dbReference>
<name>A0AAF1A035_SOLVR</name>
<dbReference type="InterPro" id="IPR045358">
    <property type="entry name" value="Ty3_capsid"/>
</dbReference>
<gene>
    <name evidence="2" type="ORF">MTR67_052622</name>
</gene>
<dbReference type="AlphaFoldDB" id="A0AAF1A035"/>
<proteinExistence type="predicted"/>
<protein>
    <recommendedName>
        <fullName evidence="1">Ty3 transposon capsid-like protein domain-containing protein</fullName>
    </recommendedName>
</protein>
<feature type="non-terminal residue" evidence="2">
    <location>
        <position position="123"/>
    </location>
</feature>
<evidence type="ECO:0000313" key="3">
    <source>
        <dbReference type="Proteomes" id="UP001234989"/>
    </source>
</evidence>
<dbReference type="EMBL" id="CP133623">
    <property type="protein sequence ID" value="WMV59237.1"/>
    <property type="molecule type" value="Genomic_DNA"/>
</dbReference>
<accession>A0AAF1A035</accession>
<sequence length="123" mass="14586">MPPRRAVRGRPARRNVEERATQEVAYISRIREFLRMNPLCFTGSSTIEDPENFIEELKKVFEVKHVAYTERVELVAYQLKNVASTWFDQWKDGRVEDARPASWDCFEEAFLGRFFPRELKEAK</sequence>
<reference evidence="2" key="1">
    <citation type="submission" date="2023-08" db="EMBL/GenBank/DDBJ databases">
        <title>A de novo genome assembly of Solanum verrucosum Schlechtendal, a Mexican diploid species geographically isolated from the other diploid A-genome species in potato relatives.</title>
        <authorList>
            <person name="Hosaka K."/>
        </authorList>
    </citation>
    <scope>NUCLEOTIDE SEQUENCE</scope>
    <source>
        <tissue evidence="2">Young leaves</tissue>
    </source>
</reference>
<evidence type="ECO:0000259" key="1">
    <source>
        <dbReference type="Pfam" id="PF19259"/>
    </source>
</evidence>
<organism evidence="2 3">
    <name type="scientific">Solanum verrucosum</name>
    <dbReference type="NCBI Taxonomy" id="315347"/>
    <lineage>
        <taxon>Eukaryota</taxon>
        <taxon>Viridiplantae</taxon>
        <taxon>Streptophyta</taxon>
        <taxon>Embryophyta</taxon>
        <taxon>Tracheophyta</taxon>
        <taxon>Spermatophyta</taxon>
        <taxon>Magnoliopsida</taxon>
        <taxon>eudicotyledons</taxon>
        <taxon>Gunneridae</taxon>
        <taxon>Pentapetalae</taxon>
        <taxon>asterids</taxon>
        <taxon>lamiids</taxon>
        <taxon>Solanales</taxon>
        <taxon>Solanaceae</taxon>
        <taxon>Solanoideae</taxon>
        <taxon>Solaneae</taxon>
        <taxon>Solanum</taxon>
    </lineage>
</organism>
<dbReference type="Pfam" id="PF19259">
    <property type="entry name" value="Ty3_capsid"/>
    <property type="match status" value="1"/>
</dbReference>
<feature type="domain" description="Ty3 transposon capsid-like protein" evidence="1">
    <location>
        <begin position="37"/>
        <end position="114"/>
    </location>
</feature>